<dbReference type="Gene3D" id="2.60.120.780">
    <property type="entry name" value="PINIT domain"/>
    <property type="match status" value="1"/>
</dbReference>
<comment type="pathway">
    <text evidence="2">Protein modification; protein sumoylation.</text>
</comment>
<dbReference type="PANTHER" id="PTHR10782">
    <property type="entry name" value="ZINC FINGER MIZ DOMAIN-CONTAINING PROTEIN"/>
    <property type="match status" value="1"/>
</dbReference>
<name>A0A0W4ZKV7_PNEJ7</name>
<dbReference type="Pfam" id="PF02037">
    <property type="entry name" value="SAP"/>
    <property type="match status" value="1"/>
</dbReference>
<protein>
    <recommendedName>
        <fullName evidence="17">SP-RING-type domain-containing protein</fullName>
    </recommendedName>
</protein>
<organism evidence="15 16">
    <name type="scientific">Pneumocystis jirovecii (strain RU7)</name>
    <name type="common">Human pneumocystis pneumonia agent</name>
    <dbReference type="NCBI Taxonomy" id="1408657"/>
    <lineage>
        <taxon>Eukaryota</taxon>
        <taxon>Fungi</taxon>
        <taxon>Dikarya</taxon>
        <taxon>Ascomycota</taxon>
        <taxon>Taphrinomycotina</taxon>
        <taxon>Pneumocystomycetes</taxon>
        <taxon>Pneumocystaceae</taxon>
        <taxon>Pneumocystis</taxon>
    </lineage>
</organism>
<dbReference type="STRING" id="1408657.A0A0W4ZKV7"/>
<dbReference type="GO" id="GO:0008270">
    <property type="term" value="F:zinc ion binding"/>
    <property type="evidence" value="ECO:0007669"/>
    <property type="project" value="UniProtKB-KW"/>
</dbReference>
<accession>A0A0W4ZKV7</accession>
<feature type="region of interest" description="Disordered" evidence="11">
    <location>
        <begin position="389"/>
        <end position="428"/>
    </location>
</feature>
<evidence type="ECO:0000313" key="15">
    <source>
        <dbReference type="EMBL" id="KTW29006.1"/>
    </source>
</evidence>
<feature type="domain" description="PINIT" evidence="14">
    <location>
        <begin position="103"/>
        <end position="253"/>
    </location>
</feature>
<dbReference type="UniPathway" id="UPA00886"/>
<evidence type="ECO:0000256" key="2">
    <source>
        <dbReference type="ARBA" id="ARBA00004718"/>
    </source>
</evidence>
<keyword evidence="9" id="KW-0539">Nucleus</keyword>
<reference evidence="16" key="1">
    <citation type="journal article" date="2016" name="Nat. Commun.">
        <title>Genome analysis of three Pneumocystis species reveals adaptation mechanisms to life exclusively in mammalian hosts.</title>
        <authorList>
            <person name="Ma L."/>
            <person name="Chen Z."/>
            <person name="Huang D.W."/>
            <person name="Kutty G."/>
            <person name="Ishihara M."/>
            <person name="Wang H."/>
            <person name="Abouelleil A."/>
            <person name="Bishop L."/>
            <person name="Davey E."/>
            <person name="Deng R."/>
            <person name="Deng X."/>
            <person name="Fan L."/>
            <person name="Fantoni G."/>
            <person name="Fitzgerald M."/>
            <person name="Gogineni E."/>
            <person name="Goldberg J.M."/>
            <person name="Handley G."/>
            <person name="Hu X."/>
            <person name="Huber C."/>
            <person name="Jiao X."/>
            <person name="Jones K."/>
            <person name="Levin J.Z."/>
            <person name="Liu Y."/>
            <person name="Macdonald P."/>
            <person name="Melnikov A."/>
            <person name="Raley C."/>
            <person name="Sassi M."/>
            <person name="Sherman B.T."/>
            <person name="Song X."/>
            <person name="Sykes S."/>
            <person name="Tran B."/>
            <person name="Walsh L."/>
            <person name="Xia Y."/>
            <person name="Yang J."/>
            <person name="Young S."/>
            <person name="Zeng Q."/>
            <person name="Zheng X."/>
            <person name="Stephens R."/>
            <person name="Nusbaum C."/>
            <person name="Birren B.W."/>
            <person name="Azadi P."/>
            <person name="Lempicki R.A."/>
            <person name="Cuomo C.A."/>
            <person name="Kovacs J.A."/>
        </authorList>
    </citation>
    <scope>NUCLEOTIDE SEQUENCE [LARGE SCALE GENOMIC DNA]</scope>
    <source>
        <strain evidence="16">RU7</strain>
    </source>
</reference>
<feature type="compositionally biased region" description="Polar residues" evidence="11">
    <location>
        <begin position="412"/>
        <end position="428"/>
    </location>
</feature>
<gene>
    <name evidence="15" type="ORF">T551_02280</name>
</gene>
<comment type="similarity">
    <text evidence="3">Belongs to the PIAS family.</text>
</comment>
<keyword evidence="7" id="KW-0833">Ubl conjugation pathway</keyword>
<evidence type="ECO:0000256" key="3">
    <source>
        <dbReference type="ARBA" id="ARBA00005383"/>
    </source>
</evidence>
<evidence type="ECO:0000256" key="7">
    <source>
        <dbReference type="ARBA" id="ARBA00022786"/>
    </source>
</evidence>
<evidence type="ECO:0000256" key="4">
    <source>
        <dbReference type="ARBA" id="ARBA00022679"/>
    </source>
</evidence>
<dbReference type="OrthoDB" id="28127at2759"/>
<evidence type="ECO:0000256" key="1">
    <source>
        <dbReference type="ARBA" id="ARBA00004123"/>
    </source>
</evidence>
<evidence type="ECO:0000256" key="10">
    <source>
        <dbReference type="PROSITE-ProRule" id="PRU00452"/>
    </source>
</evidence>
<keyword evidence="6 10" id="KW-0863">Zinc-finger</keyword>
<dbReference type="Gene3D" id="1.10.720.30">
    <property type="entry name" value="SAP domain"/>
    <property type="match status" value="1"/>
</dbReference>
<dbReference type="InterPro" id="IPR023321">
    <property type="entry name" value="PINIT"/>
</dbReference>
<dbReference type="InterPro" id="IPR038654">
    <property type="entry name" value="PINIT_sf"/>
</dbReference>
<dbReference type="VEuPathDB" id="FungiDB:T551_02280"/>
<evidence type="ECO:0000256" key="5">
    <source>
        <dbReference type="ARBA" id="ARBA00022723"/>
    </source>
</evidence>
<dbReference type="GO" id="GO:0061665">
    <property type="term" value="F:SUMO ligase activity"/>
    <property type="evidence" value="ECO:0007669"/>
    <property type="project" value="TreeGrafter"/>
</dbReference>
<evidence type="ECO:0000256" key="6">
    <source>
        <dbReference type="ARBA" id="ARBA00022771"/>
    </source>
</evidence>
<feature type="region of interest" description="Disordered" evidence="11">
    <location>
        <begin position="443"/>
        <end position="466"/>
    </location>
</feature>
<dbReference type="Proteomes" id="UP000053447">
    <property type="component" value="Unassembled WGS sequence"/>
</dbReference>
<dbReference type="PANTHER" id="PTHR10782:SF4">
    <property type="entry name" value="TONALLI, ISOFORM E"/>
    <property type="match status" value="1"/>
</dbReference>
<dbReference type="PROSITE" id="PS50800">
    <property type="entry name" value="SAP"/>
    <property type="match status" value="1"/>
</dbReference>
<dbReference type="InterPro" id="IPR004181">
    <property type="entry name" value="Znf_MIZ"/>
</dbReference>
<dbReference type="RefSeq" id="XP_018229115.1">
    <property type="nucleotide sequence ID" value="XM_018374543.1"/>
</dbReference>
<dbReference type="InterPro" id="IPR003034">
    <property type="entry name" value="SAP_dom"/>
</dbReference>
<evidence type="ECO:0000256" key="8">
    <source>
        <dbReference type="ARBA" id="ARBA00022833"/>
    </source>
</evidence>
<dbReference type="PROSITE" id="PS51044">
    <property type="entry name" value="ZF_SP_RING"/>
    <property type="match status" value="1"/>
</dbReference>
<feature type="domain" description="SP-RING-type" evidence="13">
    <location>
        <begin position="282"/>
        <end position="364"/>
    </location>
</feature>
<dbReference type="GO" id="GO:0016925">
    <property type="term" value="P:protein sumoylation"/>
    <property type="evidence" value="ECO:0007669"/>
    <property type="project" value="UniProtKB-UniPathway"/>
</dbReference>
<feature type="compositionally biased region" description="Polar residues" evidence="11">
    <location>
        <begin position="389"/>
        <end position="399"/>
    </location>
</feature>
<proteinExistence type="inferred from homology"/>
<dbReference type="EMBL" id="LFWA01000010">
    <property type="protein sequence ID" value="KTW29006.1"/>
    <property type="molecule type" value="Genomic_DNA"/>
</dbReference>
<comment type="subcellular location">
    <subcellularLocation>
        <location evidence="1">Nucleus</location>
    </subcellularLocation>
</comment>
<dbReference type="InterPro" id="IPR036361">
    <property type="entry name" value="SAP_dom_sf"/>
</dbReference>
<dbReference type="SUPFAM" id="SSF68906">
    <property type="entry name" value="SAP domain"/>
    <property type="match status" value="1"/>
</dbReference>
<dbReference type="CDD" id="cd16792">
    <property type="entry name" value="SP-RING_Siz-like"/>
    <property type="match status" value="1"/>
</dbReference>
<evidence type="ECO:0000256" key="9">
    <source>
        <dbReference type="ARBA" id="ARBA00023242"/>
    </source>
</evidence>
<keyword evidence="4" id="KW-0808">Transferase</keyword>
<dbReference type="GO" id="GO:0005634">
    <property type="term" value="C:nucleus"/>
    <property type="evidence" value="ECO:0007669"/>
    <property type="project" value="UniProtKB-SubCell"/>
</dbReference>
<evidence type="ECO:0000259" key="12">
    <source>
        <dbReference type="PROSITE" id="PS50800"/>
    </source>
</evidence>
<evidence type="ECO:0000259" key="14">
    <source>
        <dbReference type="PROSITE" id="PS51466"/>
    </source>
</evidence>
<feature type="compositionally biased region" description="Basic and acidic residues" evidence="11">
    <location>
        <begin position="400"/>
        <end position="411"/>
    </location>
</feature>
<comment type="caution">
    <text evidence="15">The sequence shown here is derived from an EMBL/GenBank/DDBJ whole genome shotgun (WGS) entry which is preliminary data.</text>
</comment>
<evidence type="ECO:0000259" key="13">
    <source>
        <dbReference type="PROSITE" id="PS51044"/>
    </source>
</evidence>
<keyword evidence="5" id="KW-0479">Metal-binding</keyword>
<dbReference type="PROSITE" id="PS51466">
    <property type="entry name" value="PINIT"/>
    <property type="match status" value="1"/>
</dbReference>
<sequence>MQYLPPFQNYPLIVNHLENRLLVTTLKVILREYGLPVSGKKHTLITRVRELLDKVVETKDVVQYERLKNSIMGIHFQPHSSCVVSYGSKNMPSVSSPSLDTPISSLSLPKINVFQRINFKPSPFYNILETINSPIICLPTLRDVITTPVQLSLKAVEKLTSDESYRVYLFCTATDSAAFGLALIEFPVHIDLKVNGKHVNANTRGLKKKPGTAPPVDITSLLFLDSKIINRIEMTCASTEKRYSFGVYLVQKYTANDLIERIKVGKYLSKDYLLDKLKKDSEDGDIITTASDISLKDPISYTRIELPCRSLYCNHLQCFDAYSFLVLNEQTPTWQCPICNKLIYKLEDLAIDSYTLEILNSVSSFVESVTINPNGTWSTIKSDINNELSGHNEYSNTPMKDSESFADKSTHETSFGQGHSVLSSLPKSSQKRSASAIIDLTLDSDDENNIPSPPFKKYQNNSVETPTNKLSSGLELPKININLSSLPHIPRTYLLSPKMIETRFPLSTDPLNTEQSLNSIKLSTLDSKQYSTLCRPLEDNNIKEISTPSTFLNPLSTDLWTTKDNSYIWQDEFRKNNFIDIHSTHS</sequence>
<feature type="domain" description="SAP" evidence="12">
    <location>
        <begin position="18"/>
        <end position="52"/>
    </location>
</feature>
<dbReference type="GeneID" id="28940798"/>
<keyword evidence="16" id="KW-1185">Reference proteome</keyword>
<keyword evidence="8" id="KW-0862">Zinc</keyword>
<dbReference type="InterPro" id="IPR031141">
    <property type="entry name" value="SIZ1/2_SP-RING"/>
</dbReference>
<evidence type="ECO:0008006" key="17">
    <source>
        <dbReference type="Google" id="ProtNLM"/>
    </source>
</evidence>
<evidence type="ECO:0000256" key="11">
    <source>
        <dbReference type="SAM" id="MobiDB-lite"/>
    </source>
</evidence>
<dbReference type="Pfam" id="PF14324">
    <property type="entry name" value="PINIT"/>
    <property type="match status" value="1"/>
</dbReference>
<dbReference type="Gene3D" id="3.30.40.10">
    <property type="entry name" value="Zinc/RING finger domain, C3HC4 (zinc finger)"/>
    <property type="match status" value="1"/>
</dbReference>
<evidence type="ECO:0000313" key="16">
    <source>
        <dbReference type="Proteomes" id="UP000053447"/>
    </source>
</evidence>
<dbReference type="SMART" id="SM00513">
    <property type="entry name" value="SAP"/>
    <property type="match status" value="1"/>
</dbReference>
<dbReference type="Pfam" id="PF02891">
    <property type="entry name" value="zf-MIZ"/>
    <property type="match status" value="1"/>
</dbReference>
<dbReference type="GO" id="GO:0000785">
    <property type="term" value="C:chromatin"/>
    <property type="evidence" value="ECO:0007669"/>
    <property type="project" value="TreeGrafter"/>
</dbReference>
<dbReference type="AlphaFoldDB" id="A0A0W4ZKV7"/>
<dbReference type="InterPro" id="IPR013083">
    <property type="entry name" value="Znf_RING/FYVE/PHD"/>
</dbReference>